<evidence type="ECO:0000313" key="13">
    <source>
        <dbReference type="Proteomes" id="UP000051733"/>
    </source>
</evidence>
<keyword evidence="6 9" id="KW-0028">Amino-acid biosynthesis</keyword>
<comment type="pathway">
    <text evidence="2 9">Amino-acid biosynthesis; L-histidine biosynthesis; L-histidine from 5-phospho-alpha-D-ribose 1-diphosphate: step 1/9.</text>
</comment>
<feature type="domain" description="Aminoacyl-transfer RNA synthetases class-II family profile" evidence="11">
    <location>
        <begin position="19"/>
        <end position="337"/>
    </location>
</feature>
<evidence type="ECO:0000256" key="10">
    <source>
        <dbReference type="PIRSR" id="PIRSR001549-1"/>
    </source>
</evidence>
<dbReference type="EMBL" id="AYYY01000014">
    <property type="protein sequence ID" value="KRM62038.1"/>
    <property type="molecule type" value="Genomic_DNA"/>
</dbReference>
<comment type="caution">
    <text evidence="12">The sequence shown here is derived from an EMBL/GenBank/DDBJ whole genome shotgun (WGS) entry which is preliminary data.</text>
</comment>
<dbReference type="InterPro" id="IPR041715">
    <property type="entry name" value="HisRS-like_core"/>
</dbReference>
<evidence type="ECO:0000256" key="8">
    <source>
        <dbReference type="ARBA" id="ARBA00025246"/>
    </source>
</evidence>
<name>A0A0R2AE99_9LACO</name>
<keyword evidence="5 9" id="KW-0963">Cytoplasm</keyword>
<comment type="miscellaneous">
    <text evidence="9">This function is generally fulfilled by the C-terminal part of HisG, which is missing in some bacteria such as this one.</text>
</comment>
<feature type="binding site" evidence="10">
    <location>
        <position position="133"/>
    </location>
    <ligand>
        <name>L-histidine</name>
        <dbReference type="ChEBI" id="CHEBI:57595"/>
    </ligand>
</feature>
<evidence type="ECO:0000256" key="2">
    <source>
        <dbReference type="ARBA" id="ARBA00004667"/>
    </source>
</evidence>
<evidence type="ECO:0000256" key="5">
    <source>
        <dbReference type="ARBA" id="ARBA00022490"/>
    </source>
</evidence>
<comment type="function">
    <text evidence="8 9">Required for the first step of histidine biosynthesis. May allow the feedback regulation of ATP phosphoribosyltransferase activity by histidine.</text>
</comment>
<evidence type="ECO:0000256" key="4">
    <source>
        <dbReference type="ARBA" id="ARBA00020397"/>
    </source>
</evidence>
<dbReference type="UniPathway" id="UPA00031">
    <property type="reaction ID" value="UER00006"/>
</dbReference>
<accession>A0A0R2AE99</accession>
<dbReference type="PATRIC" id="fig|1423813.3.peg.1135"/>
<proteinExistence type="inferred from homology"/>
<gene>
    <name evidence="9" type="primary">hisZ</name>
    <name evidence="12" type="ORF">FC26_GL001116</name>
</gene>
<comment type="subunit">
    <text evidence="9">Heteromultimer composed of HisG and HisZ subunits.</text>
</comment>
<sequence length="392" mass="44437">MFFIDEEEMNMMRNQLPSGVRDELGASAQIKEQIVATIQRYFAKRGFEKVITPVVEYQDVFEDYDVGQKKLFKFLAADGNMVVLRPDLTLPLARVISSTNIKLPAKFYYTGDIFRINRALSGSQDEMTQAGAELIGFDSVKAEQECLVMMMQLSDRLALTGVQLELGIARFAKLILESLVADERQVRQIEDALFQKQVTQYNQLIAPFEKAALYPLLRIWPRLFGPAATVLETVSQFTFPAVIQRELDELRQIVAWLADKFGEQDVQIDLSAKAPQDYYTGITFQAYSDHSSSYLFSGGRYDHLLAHFQETNVAAIGLGIDIERLVEIKQATAPTQPMTYIYFDDQQWALAEQKLMTLDRAQLCLADSREQAQQIADAHEGRLLDLTKEASI</sequence>
<evidence type="ECO:0000256" key="6">
    <source>
        <dbReference type="ARBA" id="ARBA00022605"/>
    </source>
</evidence>
<dbReference type="InterPro" id="IPR004516">
    <property type="entry name" value="HisRS/HisZ"/>
</dbReference>
<dbReference type="HAMAP" id="MF_00125">
    <property type="entry name" value="HisZ"/>
    <property type="match status" value="1"/>
</dbReference>
<dbReference type="PROSITE" id="PS50862">
    <property type="entry name" value="AA_TRNA_LIGASE_II"/>
    <property type="match status" value="1"/>
</dbReference>
<dbReference type="STRING" id="1423813.FC26_GL001116"/>
<reference evidence="12 13" key="1">
    <citation type="journal article" date="2015" name="Genome Announc.">
        <title>Expanding the biotechnology potential of lactobacilli through comparative genomics of 213 strains and associated genera.</title>
        <authorList>
            <person name="Sun Z."/>
            <person name="Harris H.M."/>
            <person name="McCann A."/>
            <person name="Guo C."/>
            <person name="Argimon S."/>
            <person name="Zhang W."/>
            <person name="Yang X."/>
            <person name="Jeffery I.B."/>
            <person name="Cooney J.C."/>
            <person name="Kagawa T.F."/>
            <person name="Liu W."/>
            <person name="Song Y."/>
            <person name="Salvetti E."/>
            <person name="Wrobel A."/>
            <person name="Rasinkangas P."/>
            <person name="Parkhill J."/>
            <person name="Rea M.C."/>
            <person name="O'Sullivan O."/>
            <person name="Ritari J."/>
            <person name="Douillard F.P."/>
            <person name="Paul Ross R."/>
            <person name="Yang R."/>
            <person name="Briner A.E."/>
            <person name="Felis G.E."/>
            <person name="de Vos W.M."/>
            <person name="Barrangou R."/>
            <person name="Klaenhammer T.R."/>
            <person name="Caufield P.W."/>
            <person name="Cui Y."/>
            <person name="Zhang H."/>
            <person name="O'Toole P.W."/>
        </authorList>
    </citation>
    <scope>NUCLEOTIDE SEQUENCE [LARGE SCALE GENOMIC DNA]</scope>
    <source>
        <strain evidence="12 13">DSM 20634</strain>
    </source>
</reference>
<dbReference type="CDD" id="cd00773">
    <property type="entry name" value="HisRS-like_core"/>
    <property type="match status" value="1"/>
</dbReference>
<evidence type="ECO:0000313" key="12">
    <source>
        <dbReference type="EMBL" id="KRM62038.1"/>
    </source>
</evidence>
<dbReference type="PANTHER" id="PTHR43707">
    <property type="entry name" value="HISTIDYL-TRNA SYNTHETASE"/>
    <property type="match status" value="1"/>
</dbReference>
<evidence type="ECO:0000256" key="9">
    <source>
        <dbReference type="HAMAP-Rule" id="MF_00125"/>
    </source>
</evidence>
<feature type="binding site" evidence="10">
    <location>
        <begin position="278"/>
        <end position="279"/>
    </location>
    <ligand>
        <name>L-histidine</name>
        <dbReference type="ChEBI" id="CHEBI:57595"/>
    </ligand>
</feature>
<evidence type="ECO:0000256" key="1">
    <source>
        <dbReference type="ARBA" id="ARBA00004496"/>
    </source>
</evidence>
<dbReference type="InterPro" id="IPR004517">
    <property type="entry name" value="HisZ"/>
</dbReference>
<feature type="binding site" evidence="10">
    <location>
        <position position="115"/>
    </location>
    <ligand>
        <name>L-histidine</name>
        <dbReference type="ChEBI" id="CHEBI:57595"/>
    </ligand>
</feature>
<dbReference type="SUPFAM" id="SSF55681">
    <property type="entry name" value="Class II aaRS and biotin synthetases"/>
    <property type="match status" value="1"/>
</dbReference>
<dbReference type="GO" id="GO:0140096">
    <property type="term" value="F:catalytic activity, acting on a protein"/>
    <property type="evidence" value="ECO:0007669"/>
    <property type="project" value="UniProtKB-ARBA"/>
</dbReference>
<dbReference type="AlphaFoldDB" id="A0A0R2AE99"/>
<dbReference type="GO" id="GO:0005737">
    <property type="term" value="C:cytoplasm"/>
    <property type="evidence" value="ECO:0007669"/>
    <property type="project" value="UniProtKB-SubCell"/>
</dbReference>
<protein>
    <recommendedName>
        <fullName evidence="4 9">ATP phosphoribosyltransferase regulatory subunit</fullName>
    </recommendedName>
</protein>
<dbReference type="GO" id="GO:0004821">
    <property type="term" value="F:histidine-tRNA ligase activity"/>
    <property type="evidence" value="ECO:0007669"/>
    <property type="project" value="TreeGrafter"/>
</dbReference>
<dbReference type="PANTHER" id="PTHR43707:SF6">
    <property type="entry name" value="ATP PHOSPHORIBOSYLTRANSFERASE REGULATORY SUBUNIT"/>
    <property type="match status" value="1"/>
</dbReference>
<dbReference type="GO" id="GO:0006427">
    <property type="term" value="P:histidyl-tRNA aminoacylation"/>
    <property type="evidence" value="ECO:0007669"/>
    <property type="project" value="TreeGrafter"/>
</dbReference>
<dbReference type="InterPro" id="IPR006195">
    <property type="entry name" value="aa-tRNA-synth_II"/>
</dbReference>
<feature type="binding site" evidence="10">
    <location>
        <begin position="87"/>
        <end position="89"/>
    </location>
    <ligand>
        <name>L-histidine</name>
        <dbReference type="ChEBI" id="CHEBI:57595"/>
    </ligand>
</feature>
<dbReference type="Pfam" id="PF13393">
    <property type="entry name" value="tRNA-synt_His"/>
    <property type="match status" value="1"/>
</dbReference>
<dbReference type="PIRSF" id="PIRSF001549">
    <property type="entry name" value="His-tRNA_synth"/>
    <property type="match status" value="1"/>
</dbReference>
<organism evidence="12 13">
    <name type="scientific">Paucilactobacillus vaccinostercus DSM 20634</name>
    <dbReference type="NCBI Taxonomy" id="1423813"/>
    <lineage>
        <taxon>Bacteria</taxon>
        <taxon>Bacillati</taxon>
        <taxon>Bacillota</taxon>
        <taxon>Bacilli</taxon>
        <taxon>Lactobacillales</taxon>
        <taxon>Lactobacillaceae</taxon>
        <taxon>Paucilactobacillus</taxon>
    </lineage>
</organism>
<dbReference type="OrthoDB" id="9800814at2"/>
<evidence type="ECO:0000259" key="11">
    <source>
        <dbReference type="PROSITE" id="PS50862"/>
    </source>
</evidence>
<comment type="subcellular location">
    <subcellularLocation>
        <location evidence="1 9">Cytoplasm</location>
    </subcellularLocation>
</comment>
<keyword evidence="13" id="KW-1185">Reference proteome</keyword>
<evidence type="ECO:0000256" key="3">
    <source>
        <dbReference type="ARBA" id="ARBA00005539"/>
    </source>
</evidence>
<dbReference type="Proteomes" id="UP000051733">
    <property type="component" value="Unassembled WGS sequence"/>
</dbReference>
<comment type="similarity">
    <text evidence="3 9">Belongs to the class-II aminoacyl-tRNA synthetase family. HisZ subfamily.</text>
</comment>
<keyword evidence="12" id="KW-0436">Ligase</keyword>
<dbReference type="InterPro" id="IPR045864">
    <property type="entry name" value="aa-tRNA-synth_II/BPL/LPL"/>
</dbReference>
<evidence type="ECO:0000256" key="7">
    <source>
        <dbReference type="ARBA" id="ARBA00023102"/>
    </source>
</evidence>
<dbReference type="Gene3D" id="3.30.930.10">
    <property type="entry name" value="Bira Bifunctional Protein, Domain 2"/>
    <property type="match status" value="1"/>
</dbReference>
<feature type="binding site" evidence="10">
    <location>
        <position position="129"/>
    </location>
    <ligand>
        <name>L-histidine</name>
        <dbReference type="ChEBI" id="CHEBI:57595"/>
    </ligand>
</feature>
<dbReference type="GO" id="GO:0016740">
    <property type="term" value="F:transferase activity"/>
    <property type="evidence" value="ECO:0007669"/>
    <property type="project" value="UniProtKB-ARBA"/>
</dbReference>
<keyword evidence="7 9" id="KW-0368">Histidine biosynthesis</keyword>
<dbReference type="GO" id="GO:0000105">
    <property type="term" value="P:L-histidine biosynthetic process"/>
    <property type="evidence" value="ECO:0007669"/>
    <property type="project" value="UniProtKB-UniRule"/>
</dbReference>